<organism evidence="1 2">
    <name type="scientific">Neorhizobium galegae bv. officinalis</name>
    <dbReference type="NCBI Taxonomy" id="323656"/>
    <lineage>
        <taxon>Bacteria</taxon>
        <taxon>Pseudomonadati</taxon>
        <taxon>Pseudomonadota</taxon>
        <taxon>Alphaproteobacteria</taxon>
        <taxon>Hyphomicrobiales</taxon>
        <taxon>Rhizobiaceae</taxon>
        <taxon>Rhizobium/Agrobacterium group</taxon>
        <taxon>Neorhizobium</taxon>
    </lineage>
</organism>
<dbReference type="RefSeq" id="WP_052751834.1">
    <property type="nucleotide sequence ID" value="NZ_CCRK01000012.1"/>
</dbReference>
<protein>
    <submittedName>
        <fullName evidence="1">Uncharacterized protein</fullName>
    </submittedName>
</protein>
<gene>
    <name evidence="1" type="ORF">NGAL_HAMBI1189_44360</name>
</gene>
<name>A0A0T7GYG9_NEOGA</name>
<sequence length="284" mass="31431">MQDNIRAIVPISIASIEPNVPPTGMPIFELVKPTDLFVDPTYQRDVGDRGLRQIRRIIENFDWTKYKPPICSYAEHDGKTILKVLDGQHTAIGAASNPHVDKIPVMIVEAEDTIAQAKAFIGQNSDRLGVTHLQMHQAAVAAADEDAQTLELTCARANIKMLKSPNSYTGDGSRQTIAVKTIEALIARRGPVLSREILEIIANAERGPITAPQIKAVEFLMTDGNHAGTFSPEDMTSAIIDLLYTAEEDARLLMISHKVPFWRALALTWYPKCKKRRSNVIRVA</sequence>
<evidence type="ECO:0000313" key="2">
    <source>
        <dbReference type="Proteomes" id="UP000039660"/>
    </source>
</evidence>
<proteinExistence type="predicted"/>
<evidence type="ECO:0000313" key="1">
    <source>
        <dbReference type="EMBL" id="CDZ52340.1"/>
    </source>
</evidence>
<dbReference type="EMBL" id="CCRK01000012">
    <property type="protein sequence ID" value="CDZ52340.1"/>
    <property type="molecule type" value="Genomic_DNA"/>
</dbReference>
<accession>A0A0T7GYG9</accession>
<reference evidence="1 2" key="1">
    <citation type="submission" date="2014-08" db="EMBL/GenBank/DDBJ databases">
        <authorList>
            <person name="Chen Y.-H."/>
        </authorList>
    </citation>
    <scope>NUCLEOTIDE SEQUENCE [LARGE SCALE GENOMIC DNA]</scope>
</reference>
<dbReference type="Proteomes" id="UP000039660">
    <property type="component" value="Unassembled WGS sequence"/>
</dbReference>
<dbReference type="AlphaFoldDB" id="A0A0T7GYG9"/>